<evidence type="ECO:0000259" key="2">
    <source>
        <dbReference type="Pfam" id="PF02120"/>
    </source>
</evidence>
<keyword evidence="3" id="KW-0282">Flagellum</keyword>
<evidence type="ECO:0000256" key="1">
    <source>
        <dbReference type="SAM" id="MobiDB-lite"/>
    </source>
</evidence>
<keyword evidence="4" id="KW-1185">Reference proteome</keyword>
<organism evidence="3 4">
    <name type="scientific">Pseudomonas mangrovi</name>
    <dbReference type="NCBI Taxonomy" id="2161748"/>
    <lineage>
        <taxon>Bacteria</taxon>
        <taxon>Pseudomonadati</taxon>
        <taxon>Pseudomonadota</taxon>
        <taxon>Gammaproteobacteria</taxon>
        <taxon>Pseudomonadales</taxon>
        <taxon>Pseudomonadaceae</taxon>
        <taxon>Pseudomonas</taxon>
    </lineage>
</organism>
<dbReference type="AlphaFoldDB" id="A0A2T5P6G6"/>
<dbReference type="OrthoDB" id="1792985at2"/>
<keyword evidence="3" id="KW-0969">Cilium</keyword>
<protein>
    <submittedName>
        <fullName evidence="3">Flagellar hook-length control protein FliK</fullName>
    </submittedName>
</protein>
<dbReference type="EMBL" id="QASN01000020">
    <property type="protein sequence ID" value="PTU73285.1"/>
    <property type="molecule type" value="Genomic_DNA"/>
</dbReference>
<gene>
    <name evidence="3" type="ORF">DBO85_13145</name>
</gene>
<comment type="caution">
    <text evidence="3">The sequence shown here is derived from an EMBL/GenBank/DDBJ whole genome shotgun (WGS) entry which is preliminary data.</text>
</comment>
<feature type="region of interest" description="Disordered" evidence="1">
    <location>
        <begin position="1"/>
        <end position="83"/>
    </location>
</feature>
<feature type="region of interest" description="Disordered" evidence="1">
    <location>
        <begin position="369"/>
        <end position="391"/>
    </location>
</feature>
<evidence type="ECO:0000313" key="3">
    <source>
        <dbReference type="EMBL" id="PTU73285.1"/>
    </source>
</evidence>
<feature type="compositionally biased region" description="Low complexity" evidence="1">
    <location>
        <begin position="7"/>
        <end position="28"/>
    </location>
</feature>
<dbReference type="CDD" id="cd17470">
    <property type="entry name" value="T3SS_Flik_C"/>
    <property type="match status" value="1"/>
</dbReference>
<dbReference type="InterPro" id="IPR038610">
    <property type="entry name" value="FliK-like_C_sf"/>
</dbReference>
<dbReference type="Proteomes" id="UP000244064">
    <property type="component" value="Unassembled WGS sequence"/>
</dbReference>
<dbReference type="InterPro" id="IPR021136">
    <property type="entry name" value="Flagellar_hook_control-like_C"/>
</dbReference>
<sequence>MSVVPDLLLKPAAAEAKPKAPSQASAAATQPRSKEPSSFAKVYERERQAKSNEPAPTRTQSEPGRKSSTAKADSANEMSPAEATVVAADGNVLPVEATEGAVDPLLLLGLGFSEGEVEGDAEAESETEEAAALMGAPTTSFLAPSTTVDTARIDPEMEKLSSAAAVKLTIELDASAKRQAAQSDGVEVAALTANSEGEGDEQELGLDSLLSATPESSSESGEKLEVLVRSAAPEVTKDTPAESRGEAFAGRLSALAQQMNPQLQASRAMPMVPGQPVPMQQGGWSEAVVDRVMWLSSQNLKSAEIQLDPAELGRLEVRISMNQDVAQVTFASANPNVRDALESQMHRLRELFSQQGMGQLDVNVSDQSLARGQSQGDDPQARRSFVGGDVAGDDEPGIFGVETSVSEIRADRGLVDYYA</sequence>
<feature type="domain" description="Flagellar hook-length control protein-like C-terminal" evidence="2">
    <location>
        <begin position="290"/>
        <end position="368"/>
    </location>
</feature>
<name>A0A2T5P6G6_9PSED</name>
<dbReference type="Gene3D" id="3.30.750.140">
    <property type="match status" value="1"/>
</dbReference>
<keyword evidence="3" id="KW-0966">Cell projection</keyword>
<evidence type="ECO:0000313" key="4">
    <source>
        <dbReference type="Proteomes" id="UP000244064"/>
    </source>
</evidence>
<dbReference type="PANTHER" id="PTHR37533">
    <property type="entry name" value="FLAGELLAR HOOK-LENGTH CONTROL PROTEIN"/>
    <property type="match status" value="1"/>
</dbReference>
<dbReference type="Pfam" id="PF02120">
    <property type="entry name" value="Flg_hook"/>
    <property type="match status" value="1"/>
</dbReference>
<dbReference type="PANTHER" id="PTHR37533:SF2">
    <property type="entry name" value="FLAGELLAR HOOK-LENGTH CONTROL PROTEIN"/>
    <property type="match status" value="1"/>
</dbReference>
<reference evidence="3 4" key="1">
    <citation type="submission" date="2018-04" db="EMBL/GenBank/DDBJ databases">
        <title>Pseudomonas sp. nov., isolated from mangrove soil.</title>
        <authorList>
            <person name="Chen C."/>
        </authorList>
    </citation>
    <scope>NUCLEOTIDE SEQUENCE [LARGE SCALE GENOMIC DNA]</scope>
    <source>
        <strain evidence="3 4">TC-11</strain>
    </source>
</reference>
<proteinExistence type="predicted"/>
<accession>A0A2T5P6G6</accession>
<dbReference type="RefSeq" id="WP_108107729.1">
    <property type="nucleotide sequence ID" value="NZ_QASN01000020.1"/>
</dbReference>
<feature type="compositionally biased region" description="Polar residues" evidence="1">
    <location>
        <begin position="57"/>
        <end position="71"/>
    </location>
</feature>
<dbReference type="InterPro" id="IPR052563">
    <property type="entry name" value="FliK"/>
</dbReference>